<dbReference type="PANTHER" id="PTHR46543:SF1">
    <property type="entry name" value="ZINC FINGER CCHC DOMAIN-CONTAINING PROTEIN 7"/>
    <property type="match status" value="1"/>
</dbReference>
<comment type="subcellular location">
    <subcellularLocation>
        <location evidence="1">Nucleus</location>
    </subcellularLocation>
</comment>
<keyword evidence="3" id="KW-0677">Repeat</keyword>
<evidence type="ECO:0000256" key="5">
    <source>
        <dbReference type="ARBA" id="ARBA00022833"/>
    </source>
</evidence>
<evidence type="ECO:0000256" key="8">
    <source>
        <dbReference type="ARBA" id="ARBA00043023"/>
    </source>
</evidence>
<dbReference type="GO" id="GO:0003723">
    <property type="term" value="F:RNA binding"/>
    <property type="evidence" value="ECO:0007669"/>
    <property type="project" value="TreeGrafter"/>
</dbReference>
<dbReference type="InterPro" id="IPR036875">
    <property type="entry name" value="Znf_CCHC_sf"/>
</dbReference>
<keyword evidence="4 9" id="KW-0863">Zinc-finger</keyword>
<dbReference type="OrthoDB" id="7608935at2759"/>
<evidence type="ECO:0000256" key="6">
    <source>
        <dbReference type="ARBA" id="ARBA00023242"/>
    </source>
</evidence>
<proteinExistence type="predicted"/>
<evidence type="ECO:0000256" key="1">
    <source>
        <dbReference type="ARBA" id="ARBA00004123"/>
    </source>
</evidence>
<dbReference type="InterPro" id="IPR051644">
    <property type="entry name" value="TRAMP_AT-DNA-binding"/>
</dbReference>
<dbReference type="GO" id="GO:0071035">
    <property type="term" value="P:nuclear polyadenylation-dependent rRNA catabolic process"/>
    <property type="evidence" value="ECO:0007669"/>
    <property type="project" value="TreeGrafter"/>
</dbReference>
<dbReference type="SUPFAM" id="SSF57756">
    <property type="entry name" value="Retrovirus zinc finger-like domains"/>
    <property type="match status" value="2"/>
</dbReference>
<evidence type="ECO:0000256" key="9">
    <source>
        <dbReference type="PROSITE-ProRule" id="PRU00047"/>
    </source>
</evidence>
<keyword evidence="6" id="KW-0539">Nucleus</keyword>
<feature type="region of interest" description="Disordered" evidence="10">
    <location>
        <begin position="150"/>
        <end position="188"/>
    </location>
</feature>
<dbReference type="Gene3D" id="4.10.60.10">
    <property type="entry name" value="Zinc finger, CCHC-type"/>
    <property type="match status" value="2"/>
</dbReference>
<dbReference type="GO" id="GO:0031499">
    <property type="term" value="C:TRAMP complex"/>
    <property type="evidence" value="ECO:0007669"/>
    <property type="project" value="TreeGrafter"/>
</dbReference>
<feature type="compositionally biased region" description="Basic residues" evidence="10">
    <location>
        <begin position="258"/>
        <end position="268"/>
    </location>
</feature>
<evidence type="ECO:0000313" key="12">
    <source>
        <dbReference type="EMBL" id="TNN69419.1"/>
    </source>
</evidence>
<evidence type="ECO:0000256" key="3">
    <source>
        <dbReference type="ARBA" id="ARBA00022737"/>
    </source>
</evidence>
<dbReference type="Proteomes" id="UP000314294">
    <property type="component" value="Unassembled WGS sequence"/>
</dbReference>
<evidence type="ECO:0000256" key="4">
    <source>
        <dbReference type="ARBA" id="ARBA00022771"/>
    </source>
</evidence>
<keyword evidence="2" id="KW-0479">Metal-binding</keyword>
<feature type="domain" description="CCHC-type" evidence="11">
    <location>
        <begin position="76"/>
        <end position="91"/>
    </location>
</feature>
<feature type="domain" description="CCHC-type" evidence="11">
    <location>
        <begin position="13"/>
        <end position="28"/>
    </location>
</feature>
<dbReference type="GO" id="GO:0071039">
    <property type="term" value="P:nuclear polyadenylation-dependent CUT catabolic process"/>
    <property type="evidence" value="ECO:0007669"/>
    <property type="project" value="TreeGrafter"/>
</dbReference>
<dbReference type="AlphaFoldDB" id="A0A4Z2HUC4"/>
<evidence type="ECO:0000313" key="13">
    <source>
        <dbReference type="Proteomes" id="UP000314294"/>
    </source>
</evidence>
<dbReference type="GO" id="GO:0008270">
    <property type="term" value="F:zinc ion binding"/>
    <property type="evidence" value="ECO:0007669"/>
    <property type="project" value="UniProtKB-KW"/>
</dbReference>
<name>A0A4Z2HUC4_9TELE</name>
<dbReference type="GO" id="GO:0071038">
    <property type="term" value="P:TRAMP-dependent tRNA surveillance pathway"/>
    <property type="evidence" value="ECO:0007669"/>
    <property type="project" value="TreeGrafter"/>
</dbReference>
<reference evidence="12 13" key="1">
    <citation type="submission" date="2019-03" db="EMBL/GenBank/DDBJ databases">
        <title>First draft genome of Liparis tanakae, snailfish: a comprehensive survey of snailfish specific genes.</title>
        <authorList>
            <person name="Kim W."/>
            <person name="Song I."/>
            <person name="Jeong J.-H."/>
            <person name="Kim D."/>
            <person name="Kim S."/>
            <person name="Ryu S."/>
            <person name="Song J.Y."/>
            <person name="Lee S.K."/>
        </authorList>
    </citation>
    <scope>NUCLEOTIDE SEQUENCE [LARGE SCALE GENOMIC DNA]</scope>
    <source>
        <tissue evidence="12">Muscle</tissue>
    </source>
</reference>
<protein>
    <recommendedName>
        <fullName evidence="7">Zinc finger CCHC domain-containing protein 7</fullName>
    </recommendedName>
    <alternativeName>
        <fullName evidence="8">TRAMP-like complex RNA-binding factor ZCCHC7</fullName>
    </alternativeName>
</protein>
<dbReference type="PANTHER" id="PTHR46543">
    <property type="entry name" value="ZINC FINGER CCHC DOMAIN-CONTAINING PROTEIN 7"/>
    <property type="match status" value="1"/>
</dbReference>
<dbReference type="PROSITE" id="PS50158">
    <property type="entry name" value="ZF_CCHC"/>
    <property type="match status" value="3"/>
</dbReference>
<feature type="region of interest" description="Disordered" evidence="10">
    <location>
        <begin position="201"/>
        <end position="313"/>
    </location>
</feature>
<gene>
    <name evidence="12" type="primary">zcchc7_1</name>
    <name evidence="12" type="ORF">EYF80_020420</name>
</gene>
<feature type="compositionally biased region" description="Basic residues" evidence="10">
    <location>
        <begin position="162"/>
        <end position="186"/>
    </location>
</feature>
<feature type="compositionally biased region" description="Basic residues" evidence="10">
    <location>
        <begin position="282"/>
        <end position="291"/>
    </location>
</feature>
<accession>A0A4Z2HUC4</accession>
<dbReference type="GO" id="GO:0071031">
    <property type="term" value="P:nuclear mRNA surveillance of mRNA 3'-end processing"/>
    <property type="evidence" value="ECO:0007669"/>
    <property type="project" value="TreeGrafter"/>
</dbReference>
<sequence length="313" mass="36162">MSNRYYTSKNMQCKNCNKNGHLSTNCPEPRKLTSCFLCGIPGHRASGCPSKHCNNCGLPGHLYSSCSDTAYWKKWCKRCGGKGHIFDACPEIWRQYHITVCNWKRMFNGVFPNSPVVNYYDKKKDIRHRENWIESKVIELKKKGFFLTSSFQTPTTPEPPSKKQKVGHHQHPNHTPRQSPNKHKPNHVFFNDSDFVEAAATKAKKNNKHKQQESHVKPWKPKRPVPASRDRRPVAKLIVDEAEDFPRGGGKVKDAEKKKKRLRKKKPPKAATSPQESLPKQPKVKRSRKKKNDAQMYPTDENLFIIKQRKGKK</sequence>
<keyword evidence="13" id="KW-1185">Reference proteome</keyword>
<dbReference type="Pfam" id="PF00098">
    <property type="entry name" value="zf-CCHC"/>
    <property type="match status" value="2"/>
</dbReference>
<evidence type="ECO:0000259" key="11">
    <source>
        <dbReference type="PROSITE" id="PS50158"/>
    </source>
</evidence>
<dbReference type="GO" id="GO:0071037">
    <property type="term" value="P:nuclear polyadenylation-dependent snRNA catabolic process"/>
    <property type="evidence" value="ECO:0007669"/>
    <property type="project" value="TreeGrafter"/>
</dbReference>
<keyword evidence="5" id="KW-0862">Zinc</keyword>
<comment type="caution">
    <text evidence="12">The sequence shown here is derived from an EMBL/GenBank/DDBJ whole genome shotgun (WGS) entry which is preliminary data.</text>
</comment>
<dbReference type="GO" id="GO:0071036">
    <property type="term" value="P:nuclear polyadenylation-dependent snoRNA catabolic process"/>
    <property type="evidence" value="ECO:0007669"/>
    <property type="project" value="TreeGrafter"/>
</dbReference>
<evidence type="ECO:0000256" key="7">
    <source>
        <dbReference type="ARBA" id="ARBA00041190"/>
    </source>
</evidence>
<organism evidence="12 13">
    <name type="scientific">Liparis tanakae</name>
    <name type="common">Tanaka's snailfish</name>
    <dbReference type="NCBI Taxonomy" id="230148"/>
    <lineage>
        <taxon>Eukaryota</taxon>
        <taxon>Metazoa</taxon>
        <taxon>Chordata</taxon>
        <taxon>Craniata</taxon>
        <taxon>Vertebrata</taxon>
        <taxon>Euteleostomi</taxon>
        <taxon>Actinopterygii</taxon>
        <taxon>Neopterygii</taxon>
        <taxon>Teleostei</taxon>
        <taxon>Neoteleostei</taxon>
        <taxon>Acanthomorphata</taxon>
        <taxon>Eupercaria</taxon>
        <taxon>Perciformes</taxon>
        <taxon>Cottioidei</taxon>
        <taxon>Cottales</taxon>
        <taxon>Liparidae</taxon>
        <taxon>Liparis</taxon>
    </lineage>
</organism>
<feature type="domain" description="CCHC-type" evidence="11">
    <location>
        <begin position="35"/>
        <end position="50"/>
    </location>
</feature>
<dbReference type="InterPro" id="IPR001878">
    <property type="entry name" value="Znf_CCHC"/>
</dbReference>
<evidence type="ECO:0000256" key="2">
    <source>
        <dbReference type="ARBA" id="ARBA00022723"/>
    </source>
</evidence>
<dbReference type="EMBL" id="SRLO01000176">
    <property type="protein sequence ID" value="TNN69419.1"/>
    <property type="molecule type" value="Genomic_DNA"/>
</dbReference>
<evidence type="ECO:0000256" key="10">
    <source>
        <dbReference type="SAM" id="MobiDB-lite"/>
    </source>
</evidence>
<dbReference type="SMART" id="SM00343">
    <property type="entry name" value="ZnF_C2HC"/>
    <property type="match status" value="4"/>
</dbReference>